<dbReference type="EMBL" id="JAGGLG010000046">
    <property type="protein sequence ID" value="MBP2020056.1"/>
    <property type="molecule type" value="Genomic_DNA"/>
</dbReference>
<accession>A0ABS4JYW3</accession>
<name>A0ABS4JYW3_9FIRM</name>
<evidence type="ECO:0000313" key="3">
    <source>
        <dbReference type="Proteomes" id="UP001519289"/>
    </source>
</evidence>
<gene>
    <name evidence="2" type="ORF">J2Z79_003510</name>
</gene>
<evidence type="ECO:0000313" key="2">
    <source>
        <dbReference type="EMBL" id="MBP2020056.1"/>
    </source>
</evidence>
<dbReference type="RefSeq" id="WP_209468158.1">
    <property type="nucleotide sequence ID" value="NZ_JAGGLG010000046.1"/>
</dbReference>
<protein>
    <submittedName>
        <fullName evidence="2">Uncharacterized protein</fullName>
    </submittedName>
</protein>
<comment type="caution">
    <text evidence="2">The sequence shown here is derived from an EMBL/GenBank/DDBJ whole genome shotgun (WGS) entry which is preliminary data.</text>
</comment>
<keyword evidence="1" id="KW-0812">Transmembrane</keyword>
<proteinExistence type="predicted"/>
<feature type="transmembrane region" description="Helical" evidence="1">
    <location>
        <begin position="50"/>
        <end position="68"/>
    </location>
</feature>
<organism evidence="2 3">
    <name type="scientific">Symbiobacterium terraclitae</name>
    <dbReference type="NCBI Taxonomy" id="557451"/>
    <lineage>
        <taxon>Bacteria</taxon>
        <taxon>Bacillati</taxon>
        <taxon>Bacillota</taxon>
        <taxon>Clostridia</taxon>
        <taxon>Eubacteriales</taxon>
        <taxon>Symbiobacteriaceae</taxon>
        <taxon>Symbiobacterium</taxon>
    </lineage>
</organism>
<dbReference type="Proteomes" id="UP001519289">
    <property type="component" value="Unassembled WGS sequence"/>
</dbReference>
<reference evidence="2 3" key="1">
    <citation type="submission" date="2021-03" db="EMBL/GenBank/DDBJ databases">
        <title>Genomic Encyclopedia of Type Strains, Phase IV (KMG-IV): sequencing the most valuable type-strain genomes for metagenomic binning, comparative biology and taxonomic classification.</title>
        <authorList>
            <person name="Goeker M."/>
        </authorList>
    </citation>
    <scope>NUCLEOTIDE SEQUENCE [LARGE SCALE GENOMIC DNA]</scope>
    <source>
        <strain evidence="2 3">DSM 27138</strain>
    </source>
</reference>
<keyword evidence="1" id="KW-0472">Membrane</keyword>
<keyword evidence="3" id="KW-1185">Reference proteome</keyword>
<sequence length="102" mass="11351">MRRAEIEVDERTVAVDNAAGNLSYRLMSWLLVADLAVHGLRPDLVSLSGFPLDIPVILGAGWVTWTWYRVRDDTLSRRRFLLMLGAFGLAAVVAVASALLRR</sequence>
<feature type="transmembrane region" description="Helical" evidence="1">
    <location>
        <begin position="80"/>
        <end position="100"/>
    </location>
</feature>
<keyword evidence="1" id="KW-1133">Transmembrane helix</keyword>
<evidence type="ECO:0000256" key="1">
    <source>
        <dbReference type="SAM" id="Phobius"/>
    </source>
</evidence>